<sequence length="410" mass="47218">MGIPYYVASLLRTHKHIQKEVGDVALECDALGLDFNAFIHTYLKPENPIGSVVCALRLFLQNVAHGKKVLIAFDGLVPYAKIVQQRYRRMRNPEPALFDKNQISPGTPFMVELEDTLRFCFPECLLSGTDEPGEGEHKIFTWLRSMQPDDRRNILIYGMDADLVLISVAQSDLGFIKLIRENRDSGYSTFDATALCRVLPMEPEDWVEMCVMCFGNDFMPTIAMFSLREDGYGRAVHYMTKQTLEGAADDELKVLMKRAKDTDRHIVARDGHAIENRMALHLMDGVVDWDKVVYAFQKTLAWTLHYFKTSEVLDWCWTYPYAEAPLLSAIVDAPRVTEFTWEHPTPPFGIGEQLDFILPGRGKYPDELYEEGRDSRHPWMKCYSWETDPYISLPWNPMQEPTRVCTHRLT</sequence>
<dbReference type="GO" id="GO:0000956">
    <property type="term" value="P:nuclear-transcribed mRNA catabolic process"/>
    <property type="evidence" value="ECO:0007669"/>
    <property type="project" value="TreeGrafter"/>
</dbReference>
<dbReference type="Gene3D" id="3.40.50.12390">
    <property type="match status" value="1"/>
</dbReference>
<evidence type="ECO:0000259" key="1">
    <source>
        <dbReference type="Pfam" id="PF03159"/>
    </source>
</evidence>
<dbReference type="AlphaFoldDB" id="A0A6C0F1X5"/>
<feature type="domain" description="Xrn1 N-terminal" evidence="1">
    <location>
        <begin position="1"/>
        <end position="92"/>
    </location>
</feature>
<feature type="domain" description="Xrn1 N-terminal" evidence="1">
    <location>
        <begin position="96"/>
        <end position="181"/>
    </location>
</feature>
<protein>
    <recommendedName>
        <fullName evidence="1">Xrn1 N-terminal domain-containing protein</fullName>
    </recommendedName>
</protein>
<dbReference type="PANTHER" id="PTHR12341">
    <property type="entry name" value="5'-&gt;3' EXORIBONUCLEASE"/>
    <property type="match status" value="1"/>
</dbReference>
<dbReference type="EMBL" id="MN739023">
    <property type="protein sequence ID" value="QHT35556.1"/>
    <property type="molecule type" value="Genomic_DNA"/>
</dbReference>
<dbReference type="GO" id="GO:0004534">
    <property type="term" value="F:5'-3' RNA exonuclease activity"/>
    <property type="evidence" value="ECO:0007669"/>
    <property type="project" value="TreeGrafter"/>
</dbReference>
<dbReference type="InterPro" id="IPR027073">
    <property type="entry name" value="5_3_exoribonuclease"/>
</dbReference>
<organism evidence="2">
    <name type="scientific">viral metagenome</name>
    <dbReference type="NCBI Taxonomy" id="1070528"/>
    <lineage>
        <taxon>unclassified sequences</taxon>
        <taxon>metagenomes</taxon>
        <taxon>organismal metagenomes</taxon>
    </lineage>
</organism>
<name>A0A6C0F1X5_9ZZZZ</name>
<accession>A0A6C0F1X5</accession>
<dbReference type="InterPro" id="IPR004859">
    <property type="entry name" value="Xrn1_N"/>
</dbReference>
<reference evidence="2" key="1">
    <citation type="journal article" date="2020" name="Nature">
        <title>Giant virus diversity and host interactions through global metagenomics.</title>
        <authorList>
            <person name="Schulz F."/>
            <person name="Roux S."/>
            <person name="Paez-Espino D."/>
            <person name="Jungbluth S."/>
            <person name="Walsh D.A."/>
            <person name="Denef V.J."/>
            <person name="McMahon K.D."/>
            <person name="Konstantinidis K.T."/>
            <person name="Eloe-Fadrosh E.A."/>
            <person name="Kyrpides N.C."/>
            <person name="Woyke T."/>
        </authorList>
    </citation>
    <scope>NUCLEOTIDE SEQUENCE</scope>
    <source>
        <strain evidence="2">GVMAG-M-3300009180-45</strain>
    </source>
</reference>
<dbReference type="Pfam" id="PF03159">
    <property type="entry name" value="XRN_N"/>
    <property type="match status" value="2"/>
</dbReference>
<dbReference type="GO" id="GO:0003723">
    <property type="term" value="F:RNA binding"/>
    <property type="evidence" value="ECO:0007669"/>
    <property type="project" value="TreeGrafter"/>
</dbReference>
<proteinExistence type="predicted"/>
<evidence type="ECO:0000313" key="2">
    <source>
        <dbReference type="EMBL" id="QHT35556.1"/>
    </source>
</evidence>
<dbReference type="GO" id="GO:0005634">
    <property type="term" value="C:nucleus"/>
    <property type="evidence" value="ECO:0007669"/>
    <property type="project" value="TreeGrafter"/>
</dbReference>